<dbReference type="AlphaFoldDB" id="A0A1H5DD16"/>
<dbReference type="STRING" id="208445.SAMN04489727_9296"/>
<name>A0A1H5DD16_9PSEU</name>
<evidence type="ECO:0008006" key="3">
    <source>
        <dbReference type="Google" id="ProtNLM"/>
    </source>
</evidence>
<evidence type="ECO:0000313" key="1">
    <source>
        <dbReference type="EMBL" id="SED76702.1"/>
    </source>
</evidence>
<sequence length="127" mass="13246">MIGFETDLQDLRDSARALQGAADAAEAASTGLRGTDVPVKQEGGGGFFGGLGAMFPADNAFGRTLGMPAVAAAYNDHLAKIQKLVAQLHQTTADTSHALMRVAELYEKADENSKQRVNRAAAGLEGN</sequence>
<dbReference type="RefSeq" id="WP_091318852.1">
    <property type="nucleotide sequence ID" value="NZ_FNSO01000004.1"/>
</dbReference>
<dbReference type="Proteomes" id="UP000199622">
    <property type="component" value="Unassembled WGS sequence"/>
</dbReference>
<dbReference type="EMBL" id="FNSO01000004">
    <property type="protein sequence ID" value="SED76702.1"/>
    <property type="molecule type" value="Genomic_DNA"/>
</dbReference>
<proteinExistence type="predicted"/>
<protein>
    <recommendedName>
        <fullName evidence="3">Excreted virulence factor EspC, type VII ESX diderm</fullName>
    </recommendedName>
</protein>
<dbReference type="OrthoDB" id="3625032at2"/>
<accession>A0A1H5DD16</accession>
<evidence type="ECO:0000313" key="2">
    <source>
        <dbReference type="Proteomes" id="UP000199622"/>
    </source>
</evidence>
<organism evidence="1 2">
    <name type="scientific">Amycolatopsis tolypomycina</name>
    <dbReference type="NCBI Taxonomy" id="208445"/>
    <lineage>
        <taxon>Bacteria</taxon>
        <taxon>Bacillati</taxon>
        <taxon>Actinomycetota</taxon>
        <taxon>Actinomycetes</taxon>
        <taxon>Pseudonocardiales</taxon>
        <taxon>Pseudonocardiaceae</taxon>
        <taxon>Amycolatopsis</taxon>
    </lineage>
</organism>
<keyword evidence="2" id="KW-1185">Reference proteome</keyword>
<reference evidence="2" key="1">
    <citation type="submission" date="2016-10" db="EMBL/GenBank/DDBJ databases">
        <authorList>
            <person name="Varghese N."/>
            <person name="Submissions S."/>
        </authorList>
    </citation>
    <scope>NUCLEOTIDE SEQUENCE [LARGE SCALE GENOMIC DNA]</scope>
    <source>
        <strain evidence="2">DSM 44544</strain>
    </source>
</reference>
<gene>
    <name evidence="1" type="ORF">SAMN04489727_9296</name>
</gene>